<dbReference type="PANTHER" id="PTHR35330:SF1">
    <property type="entry name" value="SIROHEME BIOSYNTHESIS PROTEIN MET8"/>
    <property type="match status" value="1"/>
</dbReference>
<dbReference type="EC" id="1.3.1.76" evidence="2"/>
<dbReference type="Gene3D" id="3.40.1010.10">
    <property type="entry name" value="Cobalt-precorrin-4 Transmethylase, Domain 1"/>
    <property type="match status" value="1"/>
</dbReference>
<proteinExistence type="predicted"/>
<keyword evidence="11" id="KW-1185">Reference proteome</keyword>
<dbReference type="Pfam" id="PF13241">
    <property type="entry name" value="NAD_binding_7"/>
    <property type="match status" value="1"/>
</dbReference>
<organism evidence="10 11">
    <name type="scientific">Ciceribacter thiooxidans</name>
    <dbReference type="NCBI Taxonomy" id="1969821"/>
    <lineage>
        <taxon>Bacteria</taxon>
        <taxon>Pseudomonadati</taxon>
        <taxon>Pseudomonadota</taxon>
        <taxon>Alphaproteobacteria</taxon>
        <taxon>Hyphomicrobiales</taxon>
        <taxon>Rhizobiaceae</taxon>
        <taxon>Ciceribacter</taxon>
    </lineage>
</organism>
<dbReference type="Proteomes" id="UP001595647">
    <property type="component" value="Unassembled WGS sequence"/>
</dbReference>
<reference evidence="11" key="1">
    <citation type="journal article" date="2019" name="Int. J. Syst. Evol. Microbiol.">
        <title>The Global Catalogue of Microorganisms (GCM) 10K type strain sequencing project: providing services to taxonomists for standard genome sequencing and annotation.</title>
        <authorList>
            <consortium name="The Broad Institute Genomics Platform"/>
            <consortium name="The Broad Institute Genome Sequencing Center for Infectious Disease"/>
            <person name="Wu L."/>
            <person name="Ma J."/>
        </authorList>
    </citation>
    <scope>NUCLEOTIDE SEQUENCE [LARGE SCALE GENOMIC DNA]</scope>
    <source>
        <strain evidence="11">KCTC 52231</strain>
    </source>
</reference>
<evidence type="ECO:0000313" key="11">
    <source>
        <dbReference type="Proteomes" id="UP001595647"/>
    </source>
</evidence>
<dbReference type="InterPro" id="IPR000878">
    <property type="entry name" value="4pyrrol_Mease"/>
</dbReference>
<feature type="domain" description="Tetrapyrrole methylase" evidence="7">
    <location>
        <begin position="244"/>
        <end position="353"/>
    </location>
</feature>
<dbReference type="Gene3D" id="3.30.160.110">
    <property type="entry name" value="Siroheme synthase, domain 2"/>
    <property type="match status" value="1"/>
</dbReference>
<dbReference type="InterPro" id="IPR006367">
    <property type="entry name" value="Sirohaem_synthase_N"/>
</dbReference>
<name>A0ABV7I9F9_9HYPH</name>
<comment type="catalytic activity">
    <reaction evidence="6">
        <text>precorrin-2 + NAD(+) = sirohydrochlorin + NADH + 2 H(+)</text>
        <dbReference type="Rhea" id="RHEA:15613"/>
        <dbReference type="ChEBI" id="CHEBI:15378"/>
        <dbReference type="ChEBI" id="CHEBI:57540"/>
        <dbReference type="ChEBI" id="CHEBI:57945"/>
        <dbReference type="ChEBI" id="CHEBI:58351"/>
        <dbReference type="ChEBI" id="CHEBI:58827"/>
        <dbReference type="EC" id="1.3.1.76"/>
    </reaction>
</comment>
<dbReference type="SUPFAM" id="SSF53790">
    <property type="entry name" value="Tetrapyrrole methylase"/>
    <property type="match status" value="1"/>
</dbReference>
<dbReference type="InterPro" id="IPR028281">
    <property type="entry name" value="Sirohaem_synthase_central"/>
</dbReference>
<dbReference type="Pfam" id="PF00590">
    <property type="entry name" value="TP_methylase"/>
    <property type="match status" value="1"/>
</dbReference>
<evidence type="ECO:0000313" key="10">
    <source>
        <dbReference type="EMBL" id="MFC3165904.1"/>
    </source>
</evidence>
<keyword evidence="5" id="KW-0627">Porphyrin biosynthesis</keyword>
<evidence type="ECO:0000256" key="3">
    <source>
        <dbReference type="ARBA" id="ARBA00023002"/>
    </source>
</evidence>
<evidence type="ECO:0000256" key="4">
    <source>
        <dbReference type="ARBA" id="ARBA00023027"/>
    </source>
</evidence>
<dbReference type="InterPro" id="IPR028161">
    <property type="entry name" value="Met8-like"/>
</dbReference>
<evidence type="ECO:0000256" key="6">
    <source>
        <dbReference type="ARBA" id="ARBA00047561"/>
    </source>
</evidence>
<protein>
    <recommendedName>
        <fullName evidence="2">precorrin-2 dehydrogenase</fullName>
        <ecNumber evidence="2">1.3.1.76</ecNumber>
    </recommendedName>
</protein>
<dbReference type="InterPro" id="IPR019478">
    <property type="entry name" value="Sirohaem_synthase_dimer_dom"/>
</dbReference>
<dbReference type="InterPro" id="IPR036291">
    <property type="entry name" value="NAD(P)-bd_dom_sf"/>
</dbReference>
<evidence type="ECO:0000259" key="9">
    <source>
        <dbReference type="Pfam" id="PF14824"/>
    </source>
</evidence>
<comment type="pathway">
    <text evidence="1">Porphyrin-containing compound metabolism; siroheme biosynthesis; sirohydrochlorin from precorrin-2: step 1/1.</text>
</comment>
<gene>
    <name evidence="10" type="ORF">ACFOHV_21730</name>
</gene>
<evidence type="ECO:0000259" key="8">
    <source>
        <dbReference type="Pfam" id="PF10414"/>
    </source>
</evidence>
<dbReference type="Gene3D" id="3.40.50.720">
    <property type="entry name" value="NAD(P)-binding Rossmann-like Domain"/>
    <property type="match status" value="1"/>
</dbReference>
<evidence type="ECO:0000259" key="7">
    <source>
        <dbReference type="Pfam" id="PF00590"/>
    </source>
</evidence>
<feature type="domain" description="Siroheme synthase central" evidence="9">
    <location>
        <begin position="151"/>
        <end position="171"/>
    </location>
</feature>
<dbReference type="PANTHER" id="PTHR35330">
    <property type="entry name" value="SIROHEME BIOSYNTHESIS PROTEIN MET8"/>
    <property type="match status" value="1"/>
</dbReference>
<evidence type="ECO:0000256" key="5">
    <source>
        <dbReference type="ARBA" id="ARBA00023244"/>
    </source>
</evidence>
<dbReference type="SUPFAM" id="SSF75615">
    <property type="entry name" value="Siroheme synthase middle domains-like"/>
    <property type="match status" value="1"/>
</dbReference>
<evidence type="ECO:0000256" key="1">
    <source>
        <dbReference type="ARBA" id="ARBA00005010"/>
    </source>
</evidence>
<dbReference type="SUPFAM" id="SSF51735">
    <property type="entry name" value="NAD(P)-binding Rossmann-fold domains"/>
    <property type="match status" value="1"/>
</dbReference>
<comment type="caution">
    <text evidence="10">The sequence shown here is derived from an EMBL/GenBank/DDBJ whole genome shotgun (WGS) entry which is preliminary data.</text>
</comment>
<feature type="domain" description="Sirohaem synthase dimerisation" evidence="8">
    <location>
        <begin position="178"/>
        <end position="215"/>
    </location>
</feature>
<dbReference type="EMBL" id="JBHRTG010000019">
    <property type="protein sequence ID" value="MFC3165904.1"/>
    <property type="molecule type" value="Genomic_DNA"/>
</dbReference>
<keyword evidence="4" id="KW-0520">NAD</keyword>
<dbReference type="Pfam" id="PF14824">
    <property type="entry name" value="Sirohm_synth_M"/>
    <property type="match status" value="1"/>
</dbReference>
<dbReference type="RefSeq" id="WP_182308464.1">
    <property type="nucleotide sequence ID" value="NZ_CP059897.1"/>
</dbReference>
<sequence length="377" mass="40335">MARRHLQPSEEGCRGRIAPLAALPVFWELRGRRVMVAGGSDGAAWKAELMAAAGAEVHVFADEEQMSEAMRELTGSCEHRPASRIVHHPRTWSPDNFAGMALAIADCADETEAEAFCHAADAMGVPANVIDRPAFCRFRFGSIVNRSPVIVSISTDGAAPILAQAIRRRIETLLPATLGAWTDIAQKIRDRLHERLSHGPLRRAFWEGFVDRALAGGEPPEEGTAHALLNEADTLAAEPSGGHLAFVGAHPSDPELLTLKAVHALQSADVIFFDDNIAGGVLELARREARRVPVDTREAGKPALSDEALALVLAGKRIVWLCSAGVVDPVLEAAQAGWLQQRGVTVEAIPGVATTGQEVGWFGANCNVAYGTLQLRA</sequence>
<dbReference type="InterPro" id="IPR035996">
    <property type="entry name" value="4pyrrol_Methylase_sf"/>
</dbReference>
<accession>A0ABV7I9F9</accession>
<evidence type="ECO:0000256" key="2">
    <source>
        <dbReference type="ARBA" id="ARBA00012400"/>
    </source>
</evidence>
<dbReference type="NCBIfam" id="TIGR01470">
    <property type="entry name" value="cysG_Nterm"/>
    <property type="match status" value="1"/>
</dbReference>
<keyword evidence="3" id="KW-0560">Oxidoreductase</keyword>
<dbReference type="InterPro" id="IPR014777">
    <property type="entry name" value="4pyrrole_Mease_sub1"/>
</dbReference>
<dbReference type="Pfam" id="PF10414">
    <property type="entry name" value="CysG_dimeriser"/>
    <property type="match status" value="1"/>
</dbReference>